<accession>A0A177CNB9</accession>
<feature type="region of interest" description="Disordered" evidence="1">
    <location>
        <begin position="46"/>
        <end position="78"/>
    </location>
</feature>
<dbReference type="RefSeq" id="XP_018039369.1">
    <property type="nucleotide sequence ID" value="XM_018178103.1"/>
</dbReference>
<keyword evidence="3" id="KW-1185">Reference proteome</keyword>
<reference evidence="2 3" key="1">
    <citation type="submission" date="2016-05" db="EMBL/GenBank/DDBJ databases">
        <title>Comparative analysis of secretome profiles of manganese(II)-oxidizing ascomycete fungi.</title>
        <authorList>
            <consortium name="DOE Joint Genome Institute"/>
            <person name="Zeiner C.A."/>
            <person name="Purvine S.O."/>
            <person name="Zink E.M."/>
            <person name="Wu S."/>
            <person name="Pasa-Tolic L."/>
            <person name="Chaput D.L."/>
            <person name="Haridas S."/>
            <person name="Grigoriev I.V."/>
            <person name="Santelli C.M."/>
            <person name="Hansel C.M."/>
        </authorList>
    </citation>
    <scope>NUCLEOTIDE SEQUENCE [LARGE SCALE GENOMIC DNA]</scope>
    <source>
        <strain evidence="2 3">AP3s5-JAC2a</strain>
    </source>
</reference>
<dbReference type="Proteomes" id="UP000077069">
    <property type="component" value="Unassembled WGS sequence"/>
</dbReference>
<dbReference type="InParanoid" id="A0A177CNB9"/>
<gene>
    <name evidence="2" type="ORF">CC84DRAFT_1162801</name>
</gene>
<dbReference type="AlphaFoldDB" id="A0A177CNB9"/>
<organism evidence="2 3">
    <name type="scientific">Paraphaeosphaeria sporulosa</name>
    <dbReference type="NCBI Taxonomy" id="1460663"/>
    <lineage>
        <taxon>Eukaryota</taxon>
        <taxon>Fungi</taxon>
        <taxon>Dikarya</taxon>
        <taxon>Ascomycota</taxon>
        <taxon>Pezizomycotina</taxon>
        <taxon>Dothideomycetes</taxon>
        <taxon>Pleosporomycetidae</taxon>
        <taxon>Pleosporales</taxon>
        <taxon>Massarineae</taxon>
        <taxon>Didymosphaeriaceae</taxon>
        <taxon>Paraphaeosphaeria</taxon>
    </lineage>
</organism>
<evidence type="ECO:0000256" key="1">
    <source>
        <dbReference type="SAM" id="MobiDB-lite"/>
    </source>
</evidence>
<dbReference type="GeneID" id="28761589"/>
<sequence>MTYFSTCLPQNLLSSLCSSTSSTITSASTVTMGGLAIAICPSPPKTHASPHLRTPCTTPPTIVSQAPARSDMDNLRRC</sequence>
<name>A0A177CNB9_9PLEO</name>
<dbReference type="OrthoDB" id="10509585at2759"/>
<feature type="compositionally biased region" description="Polar residues" evidence="1">
    <location>
        <begin position="55"/>
        <end position="64"/>
    </location>
</feature>
<protein>
    <submittedName>
        <fullName evidence="2">Uncharacterized protein</fullName>
    </submittedName>
</protein>
<evidence type="ECO:0000313" key="2">
    <source>
        <dbReference type="EMBL" id="OAG09004.1"/>
    </source>
</evidence>
<proteinExistence type="predicted"/>
<evidence type="ECO:0000313" key="3">
    <source>
        <dbReference type="Proteomes" id="UP000077069"/>
    </source>
</evidence>
<dbReference type="EMBL" id="KV441550">
    <property type="protein sequence ID" value="OAG09004.1"/>
    <property type="molecule type" value="Genomic_DNA"/>
</dbReference>